<feature type="region of interest" description="Disordered" evidence="1">
    <location>
        <begin position="129"/>
        <end position="158"/>
    </location>
</feature>
<dbReference type="Pfam" id="PF05239">
    <property type="entry name" value="PRC"/>
    <property type="match status" value="1"/>
</dbReference>
<protein>
    <submittedName>
        <fullName evidence="4">PRC-barrel domain containing protein</fullName>
    </submittedName>
</protein>
<dbReference type="OrthoDB" id="7876889at2"/>
<gene>
    <name evidence="4" type="ORF">EAT49_16010</name>
</gene>
<dbReference type="EMBL" id="RDRB01000009">
    <property type="protein sequence ID" value="ROT98448.1"/>
    <property type="molecule type" value="Genomic_DNA"/>
</dbReference>
<organism evidence="4 5">
    <name type="scientific">Histidinibacterium lentulum</name>
    <dbReference type="NCBI Taxonomy" id="2480588"/>
    <lineage>
        <taxon>Bacteria</taxon>
        <taxon>Pseudomonadati</taxon>
        <taxon>Pseudomonadota</taxon>
        <taxon>Alphaproteobacteria</taxon>
        <taxon>Rhodobacterales</taxon>
        <taxon>Paracoccaceae</taxon>
        <taxon>Histidinibacterium</taxon>
    </lineage>
</organism>
<feature type="signal peptide" evidence="2">
    <location>
        <begin position="1"/>
        <end position="23"/>
    </location>
</feature>
<dbReference type="InterPro" id="IPR011033">
    <property type="entry name" value="PRC_barrel-like_sf"/>
</dbReference>
<dbReference type="PANTHER" id="PTHR36505:SF1">
    <property type="entry name" value="BLR1072 PROTEIN"/>
    <property type="match status" value="1"/>
</dbReference>
<feature type="chain" id="PRO_5017964818" evidence="2">
    <location>
        <begin position="24"/>
        <end position="158"/>
    </location>
</feature>
<dbReference type="Gene3D" id="2.30.30.240">
    <property type="entry name" value="PRC-barrel domain"/>
    <property type="match status" value="1"/>
</dbReference>
<accession>A0A3N2QTC3</accession>
<reference evidence="4 5" key="1">
    <citation type="submission" date="2018-10" db="EMBL/GenBank/DDBJ databases">
        <title>Histidinibacterium lentulum gen. nov., sp. nov., a marine bacterium from the culture broth of Picochlorum sp. 122.</title>
        <authorList>
            <person name="Wang G."/>
        </authorList>
    </citation>
    <scope>NUCLEOTIDE SEQUENCE [LARGE SCALE GENOMIC DNA]</scope>
    <source>
        <strain evidence="4 5">B17</strain>
    </source>
</reference>
<dbReference type="Proteomes" id="UP000268016">
    <property type="component" value="Unassembled WGS sequence"/>
</dbReference>
<keyword evidence="5" id="KW-1185">Reference proteome</keyword>
<evidence type="ECO:0000256" key="1">
    <source>
        <dbReference type="SAM" id="MobiDB-lite"/>
    </source>
</evidence>
<evidence type="ECO:0000259" key="3">
    <source>
        <dbReference type="Pfam" id="PF05239"/>
    </source>
</evidence>
<dbReference type="InterPro" id="IPR027275">
    <property type="entry name" value="PRC-brl_dom"/>
</dbReference>
<name>A0A3N2QTC3_9RHOB</name>
<evidence type="ECO:0000313" key="5">
    <source>
        <dbReference type="Proteomes" id="UP000268016"/>
    </source>
</evidence>
<feature type="domain" description="PRC-barrel" evidence="3">
    <location>
        <begin position="44"/>
        <end position="113"/>
    </location>
</feature>
<dbReference type="SUPFAM" id="SSF50346">
    <property type="entry name" value="PRC-barrel domain"/>
    <property type="match status" value="1"/>
</dbReference>
<comment type="caution">
    <text evidence="4">The sequence shown here is derived from an EMBL/GenBank/DDBJ whole genome shotgun (WGS) entry which is preliminary data.</text>
</comment>
<evidence type="ECO:0000313" key="4">
    <source>
        <dbReference type="EMBL" id="ROT98448.1"/>
    </source>
</evidence>
<feature type="compositionally biased region" description="Gly residues" evidence="1">
    <location>
        <begin position="136"/>
        <end position="158"/>
    </location>
</feature>
<evidence type="ECO:0000256" key="2">
    <source>
        <dbReference type="SAM" id="SignalP"/>
    </source>
</evidence>
<proteinExistence type="predicted"/>
<dbReference type="PANTHER" id="PTHR36505">
    <property type="entry name" value="BLR1072 PROTEIN"/>
    <property type="match status" value="1"/>
</dbReference>
<dbReference type="AlphaFoldDB" id="A0A3N2QTC3"/>
<dbReference type="RefSeq" id="WP_123643317.1">
    <property type="nucleotide sequence ID" value="NZ_ML119089.1"/>
</dbReference>
<sequence length="158" mass="16403">MSKRIIASLVAAGSLAAASPGLAQDAEEVIVPEQGGSELRVDWVLGSRVYSLEGERIGSIEDLILDEEDGAVNAAIVSVGGFLGIGSKSIALDWDELQIDYDANVIELDLTRDEAEAAEAYVFRDREYEPQPDMGTGTGTGTTGGTGGMGTGTTGSTF</sequence>
<keyword evidence="2" id="KW-0732">Signal</keyword>